<dbReference type="GeneID" id="68917139"/>
<evidence type="ECO:0000313" key="2">
    <source>
        <dbReference type="Proteomes" id="UP000008549"/>
    </source>
</evidence>
<dbReference type="eggNOG" id="ENOG502TJV6">
    <property type="taxonomic scope" value="Eukaryota"/>
</dbReference>
<reference evidence="1 2" key="1">
    <citation type="journal article" date="2003" name="PLoS Biol.">
        <title>The genome sequence of Caenorhabditis briggsae: a platform for comparative genomics.</title>
        <authorList>
            <person name="Stein L.D."/>
            <person name="Bao Z."/>
            <person name="Blasiar D."/>
            <person name="Blumenthal T."/>
            <person name="Brent M.R."/>
            <person name="Chen N."/>
            <person name="Chinwalla A."/>
            <person name="Clarke L."/>
            <person name="Clee C."/>
            <person name="Coghlan A."/>
            <person name="Coulson A."/>
            <person name="D'Eustachio P."/>
            <person name="Fitch D.H."/>
            <person name="Fulton L.A."/>
            <person name="Fulton R.E."/>
            <person name="Griffiths-Jones S."/>
            <person name="Harris T.W."/>
            <person name="Hillier L.W."/>
            <person name="Kamath R."/>
            <person name="Kuwabara P.E."/>
            <person name="Mardis E.R."/>
            <person name="Marra M.A."/>
            <person name="Miner T.L."/>
            <person name="Minx P."/>
            <person name="Mullikin J.C."/>
            <person name="Plumb R.W."/>
            <person name="Rogers J."/>
            <person name="Schein J.E."/>
            <person name="Sohrmann M."/>
            <person name="Spieth J."/>
            <person name="Stajich J.E."/>
            <person name="Wei C."/>
            <person name="Willey D."/>
            <person name="Wilson R.K."/>
            <person name="Durbin R."/>
            <person name="Waterston R.H."/>
        </authorList>
    </citation>
    <scope>NUCLEOTIDE SEQUENCE [LARGE SCALE GENOMIC DNA]</scope>
    <source>
        <strain evidence="1 2">AF16</strain>
    </source>
</reference>
<proteinExistence type="predicted"/>
<name>B6IFE0_CAEBR</name>
<dbReference type="EMBL" id="HE601438">
    <property type="protein sequence ID" value="CAR98620.1"/>
    <property type="molecule type" value="Genomic_DNA"/>
</dbReference>
<dbReference type="KEGG" id="cbr:CBG_25656"/>
<keyword evidence="2" id="KW-1185">Reference proteome</keyword>
<gene>
    <name evidence="1" type="ORF">CBG25656</name>
    <name evidence="1" type="ORF">CBG_25656</name>
</gene>
<organism evidence="1 2">
    <name type="scientific">Caenorhabditis briggsae</name>
    <dbReference type="NCBI Taxonomy" id="6238"/>
    <lineage>
        <taxon>Eukaryota</taxon>
        <taxon>Metazoa</taxon>
        <taxon>Ecdysozoa</taxon>
        <taxon>Nematoda</taxon>
        <taxon>Chromadorea</taxon>
        <taxon>Rhabditida</taxon>
        <taxon>Rhabditina</taxon>
        <taxon>Rhabditomorpha</taxon>
        <taxon>Rhabditoidea</taxon>
        <taxon>Rhabditidae</taxon>
        <taxon>Peloderinae</taxon>
        <taxon>Caenorhabditis</taxon>
    </lineage>
</organism>
<sequence length="175" mass="20101">MSIGKSLNFLIHNTKKYLHRSVSTYFEAAYPEKTVKLKDKSEEFAGVHLGVFVFIDHEPSYYAKTLGSVPGPDEESDFPNCPKIDLMEIYVYFLLKLIGVGPINLGMIDADPCILNSSFDIAYLNTFFAKWNLQKNIYRAREAMNNVPVLKNNQNVNHATFDRYFKRLEKALTTF</sequence>
<dbReference type="HOGENOM" id="CLU_1533938_0_0_1"/>
<dbReference type="AlphaFoldDB" id="B6IFE0"/>
<dbReference type="InParanoid" id="B6IFE0"/>
<evidence type="ECO:0000313" key="1">
    <source>
        <dbReference type="EMBL" id="CAR98620.1"/>
    </source>
</evidence>
<dbReference type="Proteomes" id="UP000008549">
    <property type="component" value="Unassembled WGS sequence"/>
</dbReference>
<dbReference type="CTD" id="68917139"/>
<dbReference type="RefSeq" id="XP_045098191.1">
    <property type="nucleotide sequence ID" value="XM_045242645.1"/>
</dbReference>
<reference evidence="1 2" key="2">
    <citation type="journal article" date="2011" name="PLoS Genet.">
        <title>Caenorhabditis briggsae recombinant inbred line genotypes reveal inter-strain incompatibility and the evolution of recombination.</title>
        <authorList>
            <person name="Ross J.A."/>
            <person name="Koboldt D.C."/>
            <person name="Staisch J.E."/>
            <person name="Chamberlin H.M."/>
            <person name="Gupta B.P."/>
            <person name="Miller R.D."/>
            <person name="Baird S.E."/>
            <person name="Haag E.S."/>
        </authorList>
    </citation>
    <scope>NUCLEOTIDE SEQUENCE [LARGE SCALE GENOMIC DNA]</scope>
    <source>
        <strain evidence="1 2">AF16</strain>
    </source>
</reference>
<protein>
    <submittedName>
        <fullName evidence="1">Protein CBG25656</fullName>
    </submittedName>
</protein>
<accession>B6IFE0</accession>